<dbReference type="InterPro" id="IPR047843">
    <property type="entry name" value="WLS-like_TM"/>
</dbReference>
<feature type="transmembrane region" description="Helical" evidence="16">
    <location>
        <begin position="394"/>
        <end position="412"/>
    </location>
</feature>
<dbReference type="Gene3D" id="2.130.10.10">
    <property type="entry name" value="YVTN repeat-like/Quinoprotein amine dehydrogenase"/>
    <property type="match status" value="1"/>
</dbReference>
<feature type="repeat" description="WD" evidence="15">
    <location>
        <begin position="802"/>
        <end position="833"/>
    </location>
</feature>
<evidence type="ECO:0000259" key="18">
    <source>
        <dbReference type="Pfam" id="PF21885"/>
    </source>
</evidence>
<feature type="repeat" description="WD" evidence="15">
    <location>
        <begin position="616"/>
        <end position="657"/>
    </location>
</feature>
<feature type="transmembrane region" description="Helical" evidence="16">
    <location>
        <begin position="72"/>
        <end position="91"/>
    </location>
</feature>
<evidence type="ECO:0000256" key="1">
    <source>
        <dbReference type="ARBA" id="ARBA00004123"/>
    </source>
</evidence>
<dbReference type="VEuPathDB" id="VectorBase:GAUT021151"/>
<evidence type="ECO:0000256" key="4">
    <source>
        <dbReference type="ARBA" id="ARBA00022664"/>
    </source>
</evidence>
<dbReference type="InterPro" id="IPR054077">
    <property type="entry name" value="TMEM181_GOLD"/>
</dbReference>
<reference evidence="19" key="1">
    <citation type="submission" date="2020-05" db="UniProtKB">
        <authorList>
            <consortium name="EnsemblMetazoa"/>
        </authorList>
    </citation>
    <scope>IDENTIFICATION</scope>
    <source>
        <strain evidence="19">TTRI</strain>
    </source>
</reference>
<dbReference type="GO" id="GO:0003729">
    <property type="term" value="F:mRNA binding"/>
    <property type="evidence" value="ECO:0007669"/>
    <property type="project" value="TreeGrafter"/>
</dbReference>
<feature type="transmembrane region" description="Helical" evidence="16">
    <location>
        <begin position="433"/>
        <end position="456"/>
    </location>
</feature>
<dbReference type="InterPro" id="IPR036322">
    <property type="entry name" value="WD40_repeat_dom_sf"/>
</dbReference>
<keyword evidence="6" id="KW-0747">Spliceosome</keyword>
<feature type="repeat" description="WD" evidence="15">
    <location>
        <begin position="834"/>
        <end position="867"/>
    </location>
</feature>
<feature type="transmembrane region" description="Helical" evidence="16">
    <location>
        <begin position="346"/>
        <end position="369"/>
    </location>
</feature>
<dbReference type="PANTHER" id="PTHR43979:SF1">
    <property type="entry name" value="PRE-MRNA-PROCESSING FACTOR 17"/>
    <property type="match status" value="1"/>
</dbReference>
<dbReference type="Pfam" id="PF21885">
    <property type="entry name" value="TMEM181_GOLD"/>
    <property type="match status" value="1"/>
</dbReference>
<evidence type="ECO:0000256" key="14">
    <source>
        <dbReference type="ARBA" id="ARBA00076678"/>
    </source>
</evidence>
<evidence type="ECO:0000256" key="7">
    <source>
        <dbReference type="ARBA" id="ARBA00022737"/>
    </source>
</evidence>
<dbReference type="AlphaFoldDB" id="A0A1A9UZT2"/>
<protein>
    <recommendedName>
        <fullName evidence="12">Pre-mRNA-processing factor 17</fullName>
    </recommendedName>
    <alternativeName>
        <fullName evidence="14">Cell division cycle 40 homolog</fullName>
    </alternativeName>
    <alternativeName>
        <fullName evidence="13">PRP17 homolog</fullName>
    </alternativeName>
</protein>
<dbReference type="PROSITE" id="PS50082">
    <property type="entry name" value="WD_REPEATS_2"/>
    <property type="match status" value="5"/>
</dbReference>
<keyword evidence="7" id="KW-0677">Repeat</keyword>
<name>A0A1A9UZT2_GLOAU</name>
<dbReference type="PANTHER" id="PTHR43979">
    <property type="entry name" value="PRE-MRNA-PROCESSING FACTOR 17"/>
    <property type="match status" value="1"/>
</dbReference>
<dbReference type="GO" id="GO:0071013">
    <property type="term" value="C:catalytic step 2 spliceosome"/>
    <property type="evidence" value="ECO:0007669"/>
    <property type="project" value="InterPro"/>
</dbReference>
<dbReference type="Proteomes" id="UP000078200">
    <property type="component" value="Unassembled WGS sequence"/>
</dbReference>
<dbReference type="InterPro" id="IPR001680">
    <property type="entry name" value="WD40_rpt"/>
</dbReference>
<dbReference type="InterPro" id="IPR015943">
    <property type="entry name" value="WD40/YVTN_repeat-like_dom_sf"/>
</dbReference>
<keyword evidence="5 16" id="KW-0812">Transmembrane</keyword>
<dbReference type="Pfam" id="PF06664">
    <property type="entry name" value="WLS-like_TM"/>
    <property type="match status" value="1"/>
</dbReference>
<feature type="transmembrane region" description="Helical" evidence="16">
    <location>
        <begin position="250"/>
        <end position="268"/>
    </location>
</feature>
<keyword evidence="4" id="KW-0507">mRNA processing</keyword>
<keyword evidence="3 15" id="KW-0853">WD repeat</keyword>
<keyword evidence="9 16" id="KW-0472">Membrane</keyword>
<dbReference type="GO" id="GO:0016020">
    <property type="term" value="C:membrane"/>
    <property type="evidence" value="ECO:0007669"/>
    <property type="project" value="UniProtKB-SubCell"/>
</dbReference>
<feature type="repeat" description="WD" evidence="15">
    <location>
        <begin position="702"/>
        <end position="734"/>
    </location>
</feature>
<dbReference type="PROSITE" id="PS50294">
    <property type="entry name" value="WD_REPEATS_REGION"/>
    <property type="match status" value="4"/>
</dbReference>
<feature type="transmembrane region" description="Helical" evidence="16">
    <location>
        <begin position="288"/>
        <end position="307"/>
    </location>
</feature>
<dbReference type="PRINTS" id="PR00320">
    <property type="entry name" value="GPROTEINBRPT"/>
</dbReference>
<dbReference type="InterPro" id="IPR019775">
    <property type="entry name" value="WD40_repeat_CS"/>
</dbReference>
<evidence type="ECO:0000256" key="15">
    <source>
        <dbReference type="PROSITE-ProRule" id="PRU00221"/>
    </source>
</evidence>
<dbReference type="SMART" id="SM00320">
    <property type="entry name" value="WD40"/>
    <property type="match status" value="7"/>
</dbReference>
<evidence type="ECO:0000256" key="8">
    <source>
        <dbReference type="ARBA" id="ARBA00022989"/>
    </source>
</evidence>
<organism evidence="19 20">
    <name type="scientific">Glossina austeni</name>
    <name type="common">Savannah tsetse fly</name>
    <dbReference type="NCBI Taxonomy" id="7395"/>
    <lineage>
        <taxon>Eukaryota</taxon>
        <taxon>Metazoa</taxon>
        <taxon>Ecdysozoa</taxon>
        <taxon>Arthropoda</taxon>
        <taxon>Hexapoda</taxon>
        <taxon>Insecta</taxon>
        <taxon>Pterygota</taxon>
        <taxon>Neoptera</taxon>
        <taxon>Endopterygota</taxon>
        <taxon>Diptera</taxon>
        <taxon>Brachycera</taxon>
        <taxon>Muscomorpha</taxon>
        <taxon>Hippoboscoidea</taxon>
        <taxon>Glossinidae</taxon>
        <taxon>Glossina</taxon>
    </lineage>
</organism>
<evidence type="ECO:0000256" key="12">
    <source>
        <dbReference type="ARBA" id="ARBA00068146"/>
    </source>
</evidence>
<dbReference type="EnsemblMetazoa" id="GAUT021151-RA">
    <property type="protein sequence ID" value="GAUT021151-PA"/>
    <property type="gene ID" value="GAUT021151"/>
</dbReference>
<evidence type="ECO:0000256" key="11">
    <source>
        <dbReference type="ARBA" id="ARBA00023242"/>
    </source>
</evidence>
<keyword evidence="11" id="KW-0539">Nucleus</keyword>
<evidence type="ECO:0000313" key="20">
    <source>
        <dbReference type="Proteomes" id="UP000078200"/>
    </source>
</evidence>
<evidence type="ECO:0000256" key="13">
    <source>
        <dbReference type="ARBA" id="ARBA00075265"/>
    </source>
</evidence>
<dbReference type="InterPro" id="IPR020472">
    <property type="entry name" value="WD40_PAC1"/>
</dbReference>
<evidence type="ECO:0000256" key="16">
    <source>
        <dbReference type="SAM" id="Phobius"/>
    </source>
</evidence>
<dbReference type="CDD" id="cd00200">
    <property type="entry name" value="WD40"/>
    <property type="match status" value="1"/>
</dbReference>
<evidence type="ECO:0000259" key="17">
    <source>
        <dbReference type="Pfam" id="PF06664"/>
    </source>
</evidence>
<feature type="transmembrane region" description="Helical" evidence="16">
    <location>
        <begin position="313"/>
        <end position="334"/>
    </location>
</feature>
<dbReference type="InterPro" id="IPR032847">
    <property type="entry name" value="PRPF17"/>
</dbReference>
<dbReference type="PROSITE" id="PS00678">
    <property type="entry name" value="WD_REPEATS_1"/>
    <property type="match status" value="1"/>
</dbReference>
<feature type="domain" description="TMEM181 GOLD" evidence="18">
    <location>
        <begin position="123"/>
        <end position="241"/>
    </location>
</feature>
<accession>A0A1A9UZT2</accession>
<evidence type="ECO:0000256" key="2">
    <source>
        <dbReference type="ARBA" id="ARBA00004141"/>
    </source>
</evidence>
<evidence type="ECO:0000256" key="10">
    <source>
        <dbReference type="ARBA" id="ARBA00023187"/>
    </source>
</evidence>
<comment type="subcellular location">
    <subcellularLocation>
        <location evidence="2">Membrane</location>
        <topology evidence="2">Multi-pass membrane protein</topology>
    </subcellularLocation>
    <subcellularLocation>
        <location evidence="1">Nucleus</location>
    </subcellularLocation>
</comment>
<feature type="transmembrane region" description="Helical" evidence="16">
    <location>
        <begin position="471"/>
        <end position="492"/>
    </location>
</feature>
<evidence type="ECO:0000256" key="3">
    <source>
        <dbReference type="ARBA" id="ARBA00022574"/>
    </source>
</evidence>
<feature type="domain" description="Wntless-like transmembrane" evidence="17">
    <location>
        <begin position="243"/>
        <end position="494"/>
    </location>
</feature>
<dbReference type="Pfam" id="PF00400">
    <property type="entry name" value="WD40"/>
    <property type="match status" value="6"/>
</dbReference>
<evidence type="ECO:0000313" key="19">
    <source>
        <dbReference type="EnsemblMetazoa" id="GAUT021151-PA"/>
    </source>
</evidence>
<proteinExistence type="predicted"/>
<evidence type="ECO:0000256" key="9">
    <source>
        <dbReference type="ARBA" id="ARBA00023136"/>
    </source>
</evidence>
<dbReference type="STRING" id="7395.A0A1A9UZT2"/>
<keyword evidence="8 16" id="KW-1133">Transmembrane helix</keyword>
<evidence type="ECO:0000256" key="6">
    <source>
        <dbReference type="ARBA" id="ARBA00022728"/>
    </source>
</evidence>
<feature type="repeat" description="WD" evidence="15">
    <location>
        <begin position="572"/>
        <end position="606"/>
    </location>
</feature>
<dbReference type="GO" id="GO:0000398">
    <property type="term" value="P:mRNA splicing, via spliceosome"/>
    <property type="evidence" value="ECO:0007669"/>
    <property type="project" value="InterPro"/>
</dbReference>
<dbReference type="FunFam" id="2.130.10.10:FF:000034">
    <property type="entry name" value="Pre-mRNA-processing factor 17, putative"/>
    <property type="match status" value="1"/>
</dbReference>
<sequence length="867" mass="99923">MAKPPADPSGLGYAYHLPSGGLLLRLKSSCRSLSQFSDLFSEFNKYIAPAYHHDRIERSVHMRLYSMHKREFVSVFLGFLTCFGLGIIIGLTGPKITHTTEITDKSILANTSLANSKTVLATGPFAMKSPLMTTYSQQLWLIAKLVTNNNDDEKYDKSFHVSVAIDAITEQHKPLNLLPANGPHNRTRHLSCVRNDCQEFTVMHLGFLEYAHYIITVRFYGLKSFHHKYNITGITFYFKSYSPDFSQIEIWFRFIFLLLTFIVICWFAHSLRKYPIYDWSIEQKWLSVLLPCLLLYNNPFFPLVFLVNSWLPGMIDACLQATFLCALLMFWLCIYHGLRQNERRFVGFYLPKIIVVLPIWLCAIVLATWEKCNELKDPSYSHFVDTKNYNGLKLFFYLAGSMYILYLTLLILRAYTELRSMPFFDMRLKFLTLLMLFVLSISVIVTTVCRFGFGILEDNFVASLDTTYQSSAQFMCFYGLLNFYLYAMAYVYSPGDRFAQAEISVTKDNPAFSMINDSDEEVVYGSDEESRRPLTVGSGRSYLHAPHDLGVNLRSNAPPPKCFLPKAHIHTWTGHNKGISAIRWFPHTAHLLLSGSMDCRVKLWEVYGERRCIRTFNGHRQAIKDIDWNNKGTKFLSASYDRYIKLWDAETGEVVSRFTARKMPFCVKFHPDNSKQHLFVAGTSDKKIICWDTRSGDIVQEYDRHLGAVNSITFVDENRRFVTTSDDKSMRIWEWDIPVDMKYIADPTMHSMPAVSLAPNGKWLACQSLDNKIVIFSALNRFKMNRKKSFSGHMVSGYACQLDFSPDMSYLVSGDGDGKCYIWDWKTTKMYKKWQAHDGVCISALWHPHEASKVVTAGWDGVIKYWD</sequence>
<keyword evidence="20" id="KW-1185">Reference proteome</keyword>
<evidence type="ECO:0000256" key="5">
    <source>
        <dbReference type="ARBA" id="ARBA00022692"/>
    </source>
</evidence>
<keyword evidence="10" id="KW-0508">mRNA splicing</keyword>
<dbReference type="SUPFAM" id="SSF50978">
    <property type="entry name" value="WD40 repeat-like"/>
    <property type="match status" value="1"/>
</dbReference>